<dbReference type="PROSITE" id="PS00676">
    <property type="entry name" value="SIGMA54_INTERACT_2"/>
    <property type="match status" value="1"/>
</dbReference>
<dbReference type="EMBL" id="QZMU01000001">
    <property type="protein sequence ID" value="RRQ21506.1"/>
    <property type="molecule type" value="Genomic_DNA"/>
</dbReference>
<dbReference type="InterPro" id="IPR009057">
    <property type="entry name" value="Homeodomain-like_sf"/>
</dbReference>
<dbReference type="Pfam" id="PF00072">
    <property type="entry name" value="Response_reg"/>
    <property type="match status" value="1"/>
</dbReference>
<evidence type="ECO:0000313" key="9">
    <source>
        <dbReference type="EMBL" id="RRQ21506.1"/>
    </source>
</evidence>
<dbReference type="Gene3D" id="3.40.50.2300">
    <property type="match status" value="1"/>
</dbReference>
<dbReference type="OrthoDB" id="9804019at2"/>
<evidence type="ECO:0000256" key="6">
    <source>
        <dbReference type="PROSITE-ProRule" id="PRU00169"/>
    </source>
</evidence>
<dbReference type="FunFam" id="3.40.50.300:FF:000006">
    <property type="entry name" value="DNA-binding transcriptional regulator NtrC"/>
    <property type="match status" value="1"/>
</dbReference>
<evidence type="ECO:0000256" key="3">
    <source>
        <dbReference type="ARBA" id="ARBA00023015"/>
    </source>
</evidence>
<dbReference type="GO" id="GO:0006355">
    <property type="term" value="P:regulation of DNA-templated transcription"/>
    <property type="evidence" value="ECO:0007669"/>
    <property type="project" value="InterPro"/>
</dbReference>
<dbReference type="PANTHER" id="PTHR32071">
    <property type="entry name" value="TRANSCRIPTIONAL REGULATORY PROTEIN"/>
    <property type="match status" value="1"/>
</dbReference>
<dbReference type="Proteomes" id="UP000287798">
    <property type="component" value="Unassembled WGS sequence"/>
</dbReference>
<evidence type="ECO:0000256" key="2">
    <source>
        <dbReference type="ARBA" id="ARBA00022840"/>
    </source>
</evidence>
<dbReference type="SUPFAM" id="SSF52540">
    <property type="entry name" value="P-loop containing nucleoside triphosphate hydrolases"/>
    <property type="match status" value="1"/>
</dbReference>
<dbReference type="SUPFAM" id="SSF46689">
    <property type="entry name" value="Homeodomain-like"/>
    <property type="match status" value="1"/>
</dbReference>
<keyword evidence="3" id="KW-0805">Transcription regulation</keyword>
<evidence type="ECO:0000259" key="7">
    <source>
        <dbReference type="PROSITE" id="PS50045"/>
    </source>
</evidence>
<keyword evidence="5" id="KW-0804">Transcription</keyword>
<organism evidence="9 10">
    <name type="scientific">Thiohalobacter thiocyanaticus</name>
    <dbReference type="NCBI Taxonomy" id="585455"/>
    <lineage>
        <taxon>Bacteria</taxon>
        <taxon>Pseudomonadati</taxon>
        <taxon>Pseudomonadota</taxon>
        <taxon>Gammaproteobacteria</taxon>
        <taxon>Thiohalobacterales</taxon>
        <taxon>Thiohalobacteraceae</taxon>
        <taxon>Thiohalobacter</taxon>
    </lineage>
</organism>
<dbReference type="InterPro" id="IPR027417">
    <property type="entry name" value="P-loop_NTPase"/>
</dbReference>
<dbReference type="InterPro" id="IPR025944">
    <property type="entry name" value="Sigma_54_int_dom_CS"/>
</dbReference>
<keyword evidence="4" id="KW-0238">DNA-binding</keyword>
<feature type="domain" description="Response regulatory" evidence="8">
    <location>
        <begin position="6"/>
        <end position="120"/>
    </location>
</feature>
<dbReference type="PROSITE" id="PS50045">
    <property type="entry name" value="SIGMA54_INTERACT_4"/>
    <property type="match status" value="1"/>
</dbReference>
<dbReference type="GO" id="GO:0003677">
    <property type="term" value="F:DNA binding"/>
    <property type="evidence" value="ECO:0007669"/>
    <property type="project" value="UniProtKB-KW"/>
</dbReference>
<dbReference type="AlphaFoldDB" id="A0A426QIG8"/>
<dbReference type="InterPro" id="IPR025943">
    <property type="entry name" value="Sigma_54_int_dom_ATP-bd_2"/>
</dbReference>
<dbReference type="CDD" id="cd00009">
    <property type="entry name" value="AAA"/>
    <property type="match status" value="1"/>
</dbReference>
<feature type="domain" description="Sigma-54 factor interaction" evidence="7">
    <location>
        <begin position="142"/>
        <end position="371"/>
    </location>
</feature>
<evidence type="ECO:0000259" key="8">
    <source>
        <dbReference type="PROSITE" id="PS50110"/>
    </source>
</evidence>
<reference evidence="9 10" key="1">
    <citation type="journal article" date="2010" name="Int. J. Syst. Evol. Microbiol.">
        <title>Thiohalobacter thiocyanaticus gen. nov., sp. nov., a moderately halophilic, sulfur-oxidizing gammaproteobacterium from hypersaline lakes, that utilizes thiocyanate.</title>
        <authorList>
            <person name="Sorokin D.Y."/>
            <person name="Kovaleva O.L."/>
            <person name="Tourova T.P."/>
            <person name="Muyzer G."/>
        </authorList>
    </citation>
    <scope>NUCLEOTIDE SEQUENCE [LARGE SCALE GENOMIC DNA]</scope>
    <source>
        <strain evidence="9 10">Hrh1</strain>
    </source>
</reference>
<name>A0A426QIG8_9GAMM</name>
<accession>A0A426QIG8</accession>
<evidence type="ECO:0000256" key="5">
    <source>
        <dbReference type="ARBA" id="ARBA00023163"/>
    </source>
</evidence>
<dbReference type="InterPro" id="IPR011006">
    <property type="entry name" value="CheY-like_superfamily"/>
</dbReference>
<sequence length="452" mass="49962">MDAQRKVLLVDDDEAPLGSAAARLRVEGYDALLVSDSQSAIARLDAFEPDLIVVGLRLDGLDGIVLFGEIFKRNPFLPVIILTQQGAMPDSVDTIRQGSYEFMEKPCVVDDLVERVSNLLQTGCDCSVEVKAEMVEAWRSEIISRSPAMDELLQQAKLVADSGATVLIQSESGTGKELLARALHKASSRNGGPFNAVNCSAIHENLLESELFGHVKGAFTGATNDHKGLLQAADGGTLFLDEVGDMPLGVQAKLLRSLEEREIRPVGSIRSMPFDVRIIAATNRDLEAAVEQGEFREDLYYRLKVISLELPPLRERREDIPMLANAFLEEFARMNNRSARRFSREAMDALVSADFPGNVRQLRNVVQQVVALSAAHVIPGALVKRAIKGDSGDLLSLAEEKERFERNYLIRVMKISNGNVSHAARLAKRNRTEFYKLLGRYELNPQEFRSAS</sequence>
<dbReference type="InterPro" id="IPR058031">
    <property type="entry name" value="AAA_lid_NorR"/>
</dbReference>
<dbReference type="SMART" id="SM00448">
    <property type="entry name" value="REC"/>
    <property type="match status" value="1"/>
</dbReference>
<evidence type="ECO:0000313" key="10">
    <source>
        <dbReference type="Proteomes" id="UP000287798"/>
    </source>
</evidence>
<dbReference type="PROSITE" id="PS50110">
    <property type="entry name" value="RESPONSE_REGULATORY"/>
    <property type="match status" value="1"/>
</dbReference>
<dbReference type="PANTHER" id="PTHR32071:SF116">
    <property type="entry name" value="TRANSCRIPTIONAL REGULATORY PROTEIN GLRR"/>
    <property type="match status" value="1"/>
</dbReference>
<dbReference type="GO" id="GO:0000160">
    <property type="term" value="P:phosphorelay signal transduction system"/>
    <property type="evidence" value="ECO:0007669"/>
    <property type="project" value="InterPro"/>
</dbReference>
<protein>
    <submittedName>
        <fullName evidence="9">Response regulator</fullName>
    </submittedName>
</protein>
<keyword evidence="10" id="KW-1185">Reference proteome</keyword>
<keyword evidence="1" id="KW-0547">Nucleotide-binding</keyword>
<comment type="caution">
    <text evidence="9">The sequence shown here is derived from an EMBL/GenBank/DDBJ whole genome shotgun (WGS) entry which is preliminary data.</text>
</comment>
<evidence type="ECO:0000256" key="1">
    <source>
        <dbReference type="ARBA" id="ARBA00022741"/>
    </source>
</evidence>
<dbReference type="SUPFAM" id="SSF52172">
    <property type="entry name" value="CheY-like"/>
    <property type="match status" value="1"/>
</dbReference>
<keyword evidence="2" id="KW-0067">ATP-binding</keyword>
<dbReference type="Pfam" id="PF25601">
    <property type="entry name" value="AAA_lid_14"/>
    <property type="match status" value="1"/>
</dbReference>
<proteinExistence type="predicted"/>
<dbReference type="PROSITE" id="PS00688">
    <property type="entry name" value="SIGMA54_INTERACT_3"/>
    <property type="match status" value="1"/>
</dbReference>
<dbReference type="InterPro" id="IPR003593">
    <property type="entry name" value="AAA+_ATPase"/>
</dbReference>
<gene>
    <name evidence="9" type="ORF">D6C00_05840</name>
</gene>
<dbReference type="InterPro" id="IPR002078">
    <property type="entry name" value="Sigma_54_int"/>
</dbReference>
<evidence type="ECO:0000256" key="4">
    <source>
        <dbReference type="ARBA" id="ARBA00023125"/>
    </source>
</evidence>
<dbReference type="InterPro" id="IPR001789">
    <property type="entry name" value="Sig_transdc_resp-reg_receiver"/>
</dbReference>
<dbReference type="Gene3D" id="1.10.10.60">
    <property type="entry name" value="Homeodomain-like"/>
    <property type="match status" value="1"/>
</dbReference>
<dbReference type="Gene3D" id="3.40.50.300">
    <property type="entry name" value="P-loop containing nucleotide triphosphate hydrolases"/>
    <property type="match status" value="1"/>
</dbReference>
<dbReference type="Pfam" id="PF00158">
    <property type="entry name" value="Sigma54_activat"/>
    <property type="match status" value="1"/>
</dbReference>
<comment type="caution">
    <text evidence="6">Lacks conserved residue(s) required for the propagation of feature annotation.</text>
</comment>
<dbReference type="SMART" id="SM00382">
    <property type="entry name" value="AAA"/>
    <property type="match status" value="1"/>
</dbReference>
<dbReference type="Gene3D" id="1.10.8.60">
    <property type="match status" value="1"/>
</dbReference>
<dbReference type="GO" id="GO:0005524">
    <property type="term" value="F:ATP binding"/>
    <property type="evidence" value="ECO:0007669"/>
    <property type="project" value="UniProtKB-KW"/>
</dbReference>
<dbReference type="RefSeq" id="WP_125180852.1">
    <property type="nucleotide sequence ID" value="NZ_QZMU01000001.1"/>
</dbReference>